<evidence type="ECO:0000259" key="9">
    <source>
        <dbReference type="PROSITE" id="PS50893"/>
    </source>
</evidence>
<organism evidence="10 11">
    <name type="scientific">Propioniciclava coleopterorum</name>
    <dbReference type="NCBI Taxonomy" id="2714937"/>
    <lineage>
        <taxon>Bacteria</taxon>
        <taxon>Bacillati</taxon>
        <taxon>Actinomycetota</taxon>
        <taxon>Actinomycetes</taxon>
        <taxon>Propionibacteriales</taxon>
        <taxon>Propionibacteriaceae</taxon>
        <taxon>Propioniciclava</taxon>
    </lineage>
</organism>
<dbReference type="GO" id="GO:0005524">
    <property type="term" value="F:ATP binding"/>
    <property type="evidence" value="ECO:0007669"/>
    <property type="project" value="UniProtKB-KW"/>
</dbReference>
<dbReference type="SUPFAM" id="SSF52540">
    <property type="entry name" value="P-loop containing nucleoside triphosphate hydrolases"/>
    <property type="match status" value="1"/>
</dbReference>
<reference evidence="10 11" key="1">
    <citation type="submission" date="2020-03" db="EMBL/GenBank/DDBJ databases">
        <title>Propioniciclava sp. nov., isolated from Hydrophilus acuminatus.</title>
        <authorList>
            <person name="Hyun D.-W."/>
            <person name="Bae J.-W."/>
        </authorList>
    </citation>
    <scope>NUCLEOTIDE SEQUENCE [LARGE SCALE GENOMIC DNA]</scope>
    <source>
        <strain evidence="10 11">HDW11</strain>
    </source>
</reference>
<dbReference type="InterPro" id="IPR003593">
    <property type="entry name" value="AAA+_ATPase"/>
</dbReference>
<protein>
    <submittedName>
        <fullName evidence="10">ABC transporter ATP-binding protein</fullName>
    </submittedName>
</protein>
<evidence type="ECO:0000256" key="3">
    <source>
        <dbReference type="ARBA" id="ARBA00022448"/>
    </source>
</evidence>
<dbReference type="AlphaFoldDB" id="A0A6G7YAE5"/>
<dbReference type="Pfam" id="PF08352">
    <property type="entry name" value="oligo_HPY"/>
    <property type="match status" value="1"/>
</dbReference>
<feature type="domain" description="ABC transporter" evidence="9">
    <location>
        <begin position="1"/>
        <end position="221"/>
    </location>
</feature>
<dbReference type="SMART" id="SM00382">
    <property type="entry name" value="AAA"/>
    <property type="match status" value="1"/>
</dbReference>
<sequence>MHALVGESGCGKSVLAATLSGLLPPRTRVSGHVVIGRTDVTAALGYPRDPVWVPLRGRVVGTVPQSAATAFTPTRRIRRQIEETVAALGGLRTAEDLADACHLPRWALDAYPHELSGGLIGRAALAAALAGQPSVLVADEPTASLDRPLARTVLGLLRAQADSGVAVLLITHDLAALLDGVRDGRPLVEDLSVMYAGRLVEQGPASDVWAAPSHSYTRALLDALPRNGLREVPGTPPTLTDPDGPARFDDRLRGAS</sequence>
<evidence type="ECO:0000256" key="4">
    <source>
        <dbReference type="ARBA" id="ARBA00022475"/>
    </source>
</evidence>
<dbReference type="Proteomes" id="UP000501058">
    <property type="component" value="Chromosome"/>
</dbReference>
<dbReference type="InterPro" id="IPR013563">
    <property type="entry name" value="Oligopep_ABC_C"/>
</dbReference>
<dbReference type="InterPro" id="IPR050388">
    <property type="entry name" value="ABC_Ni/Peptide_Import"/>
</dbReference>
<evidence type="ECO:0000256" key="7">
    <source>
        <dbReference type="ARBA" id="ARBA00023136"/>
    </source>
</evidence>
<accession>A0A6G7YAE5</accession>
<keyword evidence="3" id="KW-0813">Transport</keyword>
<evidence type="ECO:0000256" key="2">
    <source>
        <dbReference type="ARBA" id="ARBA00005417"/>
    </source>
</evidence>
<keyword evidence="4" id="KW-1003">Cell membrane</keyword>
<dbReference type="InterPro" id="IPR027417">
    <property type="entry name" value="P-loop_NTPase"/>
</dbReference>
<dbReference type="GO" id="GO:0016887">
    <property type="term" value="F:ATP hydrolysis activity"/>
    <property type="evidence" value="ECO:0007669"/>
    <property type="project" value="InterPro"/>
</dbReference>
<evidence type="ECO:0000256" key="5">
    <source>
        <dbReference type="ARBA" id="ARBA00022741"/>
    </source>
</evidence>
<dbReference type="GO" id="GO:0015833">
    <property type="term" value="P:peptide transport"/>
    <property type="evidence" value="ECO:0007669"/>
    <property type="project" value="InterPro"/>
</dbReference>
<keyword evidence="7" id="KW-0472">Membrane</keyword>
<dbReference type="InterPro" id="IPR003439">
    <property type="entry name" value="ABC_transporter-like_ATP-bd"/>
</dbReference>
<keyword evidence="6 10" id="KW-0067">ATP-binding</keyword>
<dbReference type="PROSITE" id="PS50893">
    <property type="entry name" value="ABC_TRANSPORTER_2"/>
    <property type="match status" value="1"/>
</dbReference>
<keyword evidence="5" id="KW-0547">Nucleotide-binding</keyword>
<name>A0A6G7YAE5_9ACTN</name>
<comment type="similarity">
    <text evidence="2">Belongs to the ABC transporter superfamily.</text>
</comment>
<dbReference type="KEGG" id="prv:G7070_00945"/>
<gene>
    <name evidence="10" type="ORF">G7070_00945</name>
</gene>
<evidence type="ECO:0000256" key="1">
    <source>
        <dbReference type="ARBA" id="ARBA00004202"/>
    </source>
</evidence>
<proteinExistence type="inferred from homology"/>
<evidence type="ECO:0000313" key="10">
    <source>
        <dbReference type="EMBL" id="QIK73740.1"/>
    </source>
</evidence>
<dbReference type="Gene3D" id="3.40.50.300">
    <property type="entry name" value="P-loop containing nucleotide triphosphate hydrolases"/>
    <property type="match status" value="1"/>
</dbReference>
<dbReference type="PANTHER" id="PTHR43297">
    <property type="entry name" value="OLIGOPEPTIDE TRANSPORT ATP-BINDING PROTEIN APPD"/>
    <property type="match status" value="1"/>
</dbReference>
<dbReference type="Pfam" id="PF00005">
    <property type="entry name" value="ABC_tran"/>
    <property type="match status" value="1"/>
</dbReference>
<comment type="subcellular location">
    <subcellularLocation>
        <location evidence="1">Cell membrane</location>
        <topology evidence="1">Peripheral membrane protein</topology>
    </subcellularLocation>
</comment>
<evidence type="ECO:0000256" key="6">
    <source>
        <dbReference type="ARBA" id="ARBA00022840"/>
    </source>
</evidence>
<dbReference type="GO" id="GO:0005886">
    <property type="term" value="C:plasma membrane"/>
    <property type="evidence" value="ECO:0007669"/>
    <property type="project" value="UniProtKB-SubCell"/>
</dbReference>
<dbReference type="PANTHER" id="PTHR43297:SF2">
    <property type="entry name" value="DIPEPTIDE TRANSPORT ATP-BINDING PROTEIN DPPD"/>
    <property type="match status" value="1"/>
</dbReference>
<feature type="region of interest" description="Disordered" evidence="8">
    <location>
        <begin position="232"/>
        <end position="256"/>
    </location>
</feature>
<dbReference type="EMBL" id="CP049865">
    <property type="protein sequence ID" value="QIK73740.1"/>
    <property type="molecule type" value="Genomic_DNA"/>
</dbReference>
<evidence type="ECO:0000256" key="8">
    <source>
        <dbReference type="SAM" id="MobiDB-lite"/>
    </source>
</evidence>
<keyword evidence="11" id="KW-1185">Reference proteome</keyword>
<evidence type="ECO:0000313" key="11">
    <source>
        <dbReference type="Proteomes" id="UP000501058"/>
    </source>
</evidence>
<feature type="compositionally biased region" description="Basic and acidic residues" evidence="8">
    <location>
        <begin position="244"/>
        <end position="256"/>
    </location>
</feature>